<accession>A0A9P6VUV4</accession>
<feature type="region of interest" description="Disordered" evidence="1">
    <location>
        <begin position="715"/>
        <end position="743"/>
    </location>
</feature>
<keyword evidence="3" id="KW-1185">Reference proteome</keyword>
<feature type="region of interest" description="Disordered" evidence="1">
    <location>
        <begin position="678"/>
        <end position="697"/>
    </location>
</feature>
<gene>
    <name evidence="2" type="ORF">C6P46_001622</name>
</gene>
<proteinExistence type="predicted"/>
<evidence type="ECO:0000256" key="1">
    <source>
        <dbReference type="SAM" id="MobiDB-lite"/>
    </source>
</evidence>
<organism evidence="2 3">
    <name type="scientific">Rhodotorula mucilaginosa</name>
    <name type="common">Yeast</name>
    <name type="synonym">Rhodotorula rubra</name>
    <dbReference type="NCBI Taxonomy" id="5537"/>
    <lineage>
        <taxon>Eukaryota</taxon>
        <taxon>Fungi</taxon>
        <taxon>Dikarya</taxon>
        <taxon>Basidiomycota</taxon>
        <taxon>Pucciniomycotina</taxon>
        <taxon>Microbotryomycetes</taxon>
        <taxon>Sporidiobolales</taxon>
        <taxon>Sporidiobolaceae</taxon>
        <taxon>Rhodotorula</taxon>
    </lineage>
</organism>
<dbReference type="AlphaFoldDB" id="A0A9P6VUV4"/>
<sequence length="760" mass="83379">MTNANGQMWREGARAKEGFSRSGSLPVETGKFATQLFLLACRTVATSIATVFRSAIKAPSSSDPRRVTWEASRCAHQRRRRQRRGEGSKFQQIERLVRAWEERTVGPSVVLTVTASLIDEGLRLPCGALSVWAMLLSGWRTQLHADDALIPLSFRCPARGTHAAVPASLLAAGHAYTPTRASAAAHLDPSPRNRLRRGSSQLLRVDFAPAGETQTYITSSSTRLTVCQETLQSDLVDAEIAGKRVHRQLVPPQSLCITYVSSRTEHNPPGLTDSTALTAGLVRAGGGARAEAGELLYAYTDSEHIKASEIGRSSPFEASASSLPPLTARTPLPAFTDSVSGRTHKMLTSSHNDRLLEPDPSPEHRTKSWLSLLDIASAWLARLFVKLGRQQSRARPSSGLQPPTAMILRGFNTLATLLGHVYENFYPYFIKNIIIKKNFGFTHQRKRGGTQQETVVIIVVVDKQHMYTLLDRPQEVRPGGTIGVNWSRERMPSLVRSGLALLPREFNLPFRQLVYEGSTPWRNKYQSMNFLIDLMDQIYEFYCIHVASTCIRRREVTSSTSGESMLLDHRSSLVPILDLLGSSQSIRGSLGLEGAYSAGFLVPVSRQLPLTLLTDPGGASGRMSVANKHEAVRSTQKTSRADSRVTLLRKTGVVDELRRRPLCSRRVIFSGSPTYDYPSNRTFSQAPDRKSVMSRSATPSVADLELLIPSRLAREQAQADQSLPPSESPFSGSPTLHAHHGASRSLSAVLVADSAASKSC</sequence>
<feature type="region of interest" description="Disordered" evidence="1">
    <location>
        <begin position="1"/>
        <end position="23"/>
    </location>
</feature>
<name>A0A9P6VUV4_RHOMI</name>
<evidence type="ECO:0000313" key="2">
    <source>
        <dbReference type="EMBL" id="KAG0654512.1"/>
    </source>
</evidence>
<evidence type="ECO:0000313" key="3">
    <source>
        <dbReference type="Proteomes" id="UP000777482"/>
    </source>
</evidence>
<feature type="compositionally biased region" description="Polar residues" evidence="1">
    <location>
        <begin position="718"/>
        <end position="734"/>
    </location>
</feature>
<comment type="caution">
    <text evidence="2">The sequence shown here is derived from an EMBL/GenBank/DDBJ whole genome shotgun (WGS) entry which is preliminary data.</text>
</comment>
<dbReference type="OrthoDB" id="10682112at2759"/>
<reference evidence="2 3" key="1">
    <citation type="submission" date="2020-11" db="EMBL/GenBank/DDBJ databases">
        <title>Kefir isolates.</title>
        <authorList>
            <person name="Marcisauskas S."/>
            <person name="Kim Y."/>
            <person name="Blasche S."/>
        </authorList>
    </citation>
    <scope>NUCLEOTIDE SEQUENCE [LARGE SCALE GENOMIC DNA]</scope>
    <source>
        <strain evidence="2 3">KR</strain>
    </source>
</reference>
<dbReference type="Proteomes" id="UP000777482">
    <property type="component" value="Unassembled WGS sequence"/>
</dbReference>
<protein>
    <submittedName>
        <fullName evidence="2">Uncharacterized protein</fullName>
    </submittedName>
</protein>
<dbReference type="EMBL" id="PUHQ01000147">
    <property type="protein sequence ID" value="KAG0654512.1"/>
    <property type="molecule type" value="Genomic_DNA"/>
</dbReference>